<feature type="region of interest" description="Disordered" evidence="2">
    <location>
        <begin position="1"/>
        <end position="77"/>
    </location>
</feature>
<protein>
    <submittedName>
        <fullName evidence="5">Mov34/MPN/PAD-1 family protein</fullName>
    </submittedName>
</protein>
<name>A0A7M2WU69_9BACT</name>
<dbReference type="Pfam" id="PF01398">
    <property type="entry name" value="JAB"/>
    <property type="match status" value="1"/>
</dbReference>
<feature type="domain" description="MPN" evidence="4">
    <location>
        <begin position="105"/>
        <end position="239"/>
    </location>
</feature>
<sequence>MDVDPKSSKLPPADEADQPSATRGTSAPQARPHEHQTGTGDPVAALLDAATQNDPVGSDAPAVAGPKPAISPGSDSAEAALRASISVKPLKDAPKLDPDHPLFQSIMKKAVLEQVTAHGDEYPGVEVCGVLIGTVYENPQASFVYIDGAIRGEASSGRSTAVTFTAETWQHIHKVMEEKHPGKKIIAWYHTHPGFGIFLSEMDLFIQRHFFNSPWQMAFVVDPQSRESGMFAWRQAQVRRVDYVIDDERSGKSAEPVFPTLPYLSSPTDFQEDPKTPAVPAAVEELAQRIGVLEARVKLLSAGFAILLAVAIIWPLVVPLVLPSKANAPTTSPAVPAAGSGERSRDSTPTLPLRSN</sequence>
<dbReference type="AlphaFoldDB" id="A0A7M2WU69"/>
<dbReference type="Proteomes" id="UP000593765">
    <property type="component" value="Chromosome"/>
</dbReference>
<evidence type="ECO:0000256" key="3">
    <source>
        <dbReference type="SAM" id="Phobius"/>
    </source>
</evidence>
<accession>A0A7M2WU69</accession>
<feature type="transmembrane region" description="Helical" evidence="3">
    <location>
        <begin position="299"/>
        <end position="322"/>
    </location>
</feature>
<keyword evidence="3" id="KW-1133">Transmembrane helix</keyword>
<dbReference type="GO" id="GO:0008237">
    <property type="term" value="F:metallopeptidase activity"/>
    <property type="evidence" value="ECO:0007669"/>
    <property type="project" value="UniProtKB-KW"/>
</dbReference>
<organism evidence="5 6">
    <name type="scientific">Humisphaera borealis</name>
    <dbReference type="NCBI Taxonomy" id="2807512"/>
    <lineage>
        <taxon>Bacteria</taxon>
        <taxon>Pseudomonadati</taxon>
        <taxon>Planctomycetota</taxon>
        <taxon>Phycisphaerae</taxon>
        <taxon>Tepidisphaerales</taxon>
        <taxon>Tepidisphaeraceae</taxon>
        <taxon>Humisphaera</taxon>
    </lineage>
</organism>
<evidence type="ECO:0000256" key="1">
    <source>
        <dbReference type="ARBA" id="ARBA00023049"/>
    </source>
</evidence>
<keyword evidence="1" id="KW-0482">Metalloprotease</keyword>
<keyword evidence="1" id="KW-0645">Protease</keyword>
<evidence type="ECO:0000313" key="6">
    <source>
        <dbReference type="Proteomes" id="UP000593765"/>
    </source>
</evidence>
<evidence type="ECO:0000259" key="4">
    <source>
        <dbReference type="PROSITE" id="PS50249"/>
    </source>
</evidence>
<keyword evidence="1" id="KW-0378">Hydrolase</keyword>
<proteinExistence type="predicted"/>
<keyword evidence="3" id="KW-0472">Membrane</keyword>
<dbReference type="KEGG" id="hbs:IPV69_21705"/>
<evidence type="ECO:0000313" key="5">
    <source>
        <dbReference type="EMBL" id="QOV88814.1"/>
    </source>
</evidence>
<dbReference type="Gene3D" id="3.40.140.10">
    <property type="entry name" value="Cytidine Deaminase, domain 2"/>
    <property type="match status" value="1"/>
</dbReference>
<dbReference type="PROSITE" id="PS50249">
    <property type="entry name" value="MPN"/>
    <property type="match status" value="1"/>
</dbReference>
<dbReference type="EMBL" id="CP063458">
    <property type="protein sequence ID" value="QOV88814.1"/>
    <property type="molecule type" value="Genomic_DNA"/>
</dbReference>
<feature type="compositionally biased region" description="Polar residues" evidence="2">
    <location>
        <begin position="347"/>
        <end position="356"/>
    </location>
</feature>
<dbReference type="InterPro" id="IPR000555">
    <property type="entry name" value="JAMM/MPN+_dom"/>
</dbReference>
<gene>
    <name evidence="5" type="ORF">IPV69_21705</name>
</gene>
<dbReference type="RefSeq" id="WP_206291821.1">
    <property type="nucleotide sequence ID" value="NZ_CP063458.1"/>
</dbReference>
<feature type="region of interest" description="Disordered" evidence="2">
    <location>
        <begin position="329"/>
        <end position="356"/>
    </location>
</feature>
<dbReference type="SUPFAM" id="SSF102712">
    <property type="entry name" value="JAB1/MPN domain"/>
    <property type="match status" value="1"/>
</dbReference>
<feature type="compositionally biased region" description="Polar residues" evidence="2">
    <location>
        <begin position="19"/>
        <end position="28"/>
    </location>
</feature>
<keyword evidence="6" id="KW-1185">Reference proteome</keyword>
<keyword evidence="3" id="KW-0812">Transmembrane</keyword>
<evidence type="ECO:0000256" key="2">
    <source>
        <dbReference type="SAM" id="MobiDB-lite"/>
    </source>
</evidence>
<dbReference type="InterPro" id="IPR037518">
    <property type="entry name" value="MPN"/>
</dbReference>
<reference evidence="5 6" key="1">
    <citation type="submission" date="2020-10" db="EMBL/GenBank/DDBJ databases">
        <title>Wide distribution of Phycisphaera-like planctomycetes from WD2101 soil group in peatlands and genome analysis of the first cultivated representative.</title>
        <authorList>
            <person name="Dedysh S.N."/>
            <person name="Beletsky A.V."/>
            <person name="Ivanova A."/>
            <person name="Kulichevskaya I.S."/>
            <person name="Suzina N.E."/>
            <person name="Philippov D.A."/>
            <person name="Rakitin A.L."/>
            <person name="Mardanov A.V."/>
            <person name="Ravin N.V."/>
        </authorList>
    </citation>
    <scope>NUCLEOTIDE SEQUENCE [LARGE SCALE GENOMIC DNA]</scope>
    <source>
        <strain evidence="5 6">M1803</strain>
    </source>
</reference>